<gene>
    <name evidence="2" type="ORF">FIBSPDRAFT_439865</name>
</gene>
<evidence type="ECO:0000313" key="3">
    <source>
        <dbReference type="Proteomes" id="UP000076532"/>
    </source>
</evidence>
<feature type="signal peptide" evidence="1">
    <location>
        <begin position="1"/>
        <end position="21"/>
    </location>
</feature>
<dbReference type="EMBL" id="KV417529">
    <property type="protein sequence ID" value="KZP23912.1"/>
    <property type="molecule type" value="Genomic_DNA"/>
</dbReference>
<evidence type="ECO:0008006" key="4">
    <source>
        <dbReference type="Google" id="ProtNLM"/>
    </source>
</evidence>
<dbReference type="AlphaFoldDB" id="A0A166ME60"/>
<evidence type="ECO:0000313" key="2">
    <source>
        <dbReference type="EMBL" id="KZP23912.1"/>
    </source>
</evidence>
<dbReference type="Proteomes" id="UP000076532">
    <property type="component" value="Unassembled WGS sequence"/>
</dbReference>
<keyword evidence="1" id="KW-0732">Signal</keyword>
<evidence type="ECO:0000256" key="1">
    <source>
        <dbReference type="SAM" id="SignalP"/>
    </source>
</evidence>
<reference evidence="2 3" key="1">
    <citation type="journal article" date="2016" name="Mol. Biol. Evol.">
        <title>Comparative Genomics of Early-Diverging Mushroom-Forming Fungi Provides Insights into the Origins of Lignocellulose Decay Capabilities.</title>
        <authorList>
            <person name="Nagy L.G."/>
            <person name="Riley R."/>
            <person name="Tritt A."/>
            <person name="Adam C."/>
            <person name="Daum C."/>
            <person name="Floudas D."/>
            <person name="Sun H."/>
            <person name="Yadav J.S."/>
            <person name="Pangilinan J."/>
            <person name="Larsson K.H."/>
            <person name="Matsuura K."/>
            <person name="Barry K."/>
            <person name="Labutti K."/>
            <person name="Kuo R."/>
            <person name="Ohm R.A."/>
            <person name="Bhattacharya S.S."/>
            <person name="Shirouzu T."/>
            <person name="Yoshinaga Y."/>
            <person name="Martin F.M."/>
            <person name="Grigoriev I.V."/>
            <person name="Hibbett D.S."/>
        </authorList>
    </citation>
    <scope>NUCLEOTIDE SEQUENCE [LARGE SCALE GENOMIC DNA]</scope>
    <source>
        <strain evidence="2 3">CBS 109695</strain>
    </source>
</reference>
<organism evidence="2 3">
    <name type="scientific">Athelia psychrophila</name>
    <dbReference type="NCBI Taxonomy" id="1759441"/>
    <lineage>
        <taxon>Eukaryota</taxon>
        <taxon>Fungi</taxon>
        <taxon>Dikarya</taxon>
        <taxon>Basidiomycota</taxon>
        <taxon>Agaricomycotina</taxon>
        <taxon>Agaricomycetes</taxon>
        <taxon>Agaricomycetidae</taxon>
        <taxon>Atheliales</taxon>
        <taxon>Atheliaceae</taxon>
        <taxon>Athelia</taxon>
    </lineage>
</organism>
<accession>A0A166ME60</accession>
<sequence>MVQISSIAALAFIGAVQYVQADTIPGLLAQAAQAALSPMMFKPLKPQMGASNPLAELLKFRGVQVRGAKACPSNSMSCNGSTTQCCPIGGTCCSGGSACFLSRNDQNNTYSIAQHVATQANSATALGAARPISMDAGTTPVALQARLAVKAEDAVNPASTAWQPAPV</sequence>
<feature type="chain" id="PRO_5007877329" description="Hydrophobin" evidence="1">
    <location>
        <begin position="22"/>
        <end position="167"/>
    </location>
</feature>
<keyword evidence="3" id="KW-1185">Reference proteome</keyword>
<name>A0A166ME60_9AGAM</name>
<proteinExistence type="predicted"/>
<protein>
    <recommendedName>
        <fullName evidence="4">Hydrophobin</fullName>
    </recommendedName>
</protein>